<organism evidence="5 6">
    <name type="scientific">Phaeospirillum tilakii</name>
    <dbReference type="NCBI Taxonomy" id="741673"/>
    <lineage>
        <taxon>Bacteria</taxon>
        <taxon>Pseudomonadati</taxon>
        <taxon>Pseudomonadota</taxon>
        <taxon>Alphaproteobacteria</taxon>
        <taxon>Rhodospirillales</taxon>
        <taxon>Rhodospirillaceae</taxon>
        <taxon>Phaeospirillum</taxon>
    </lineage>
</organism>
<keyword evidence="3" id="KW-0408">Iron</keyword>
<keyword evidence="2" id="KW-0479">Metal-binding</keyword>
<proteinExistence type="inferred from homology"/>
<evidence type="ECO:0000259" key="4">
    <source>
        <dbReference type="Pfam" id="PF01814"/>
    </source>
</evidence>
<accession>A0ABW5C987</accession>
<comment type="caution">
    <text evidence="5">The sequence shown here is derived from an EMBL/GenBank/DDBJ whole genome shotgun (WGS) entry which is preliminary data.</text>
</comment>
<dbReference type="PANTHER" id="PTHR37164">
    <property type="entry name" value="BACTERIOHEMERYTHRIN"/>
    <property type="match status" value="1"/>
</dbReference>
<gene>
    <name evidence="5" type="ORF">ACFSNB_08655</name>
</gene>
<evidence type="ECO:0000313" key="6">
    <source>
        <dbReference type="Proteomes" id="UP001597296"/>
    </source>
</evidence>
<protein>
    <submittedName>
        <fullName evidence="5">Bacteriohemerythrin</fullName>
    </submittedName>
</protein>
<evidence type="ECO:0000256" key="2">
    <source>
        <dbReference type="ARBA" id="ARBA00022723"/>
    </source>
</evidence>
<dbReference type="InterPro" id="IPR035938">
    <property type="entry name" value="Hemerythrin-like_sf"/>
</dbReference>
<dbReference type="NCBIfam" id="TIGR02481">
    <property type="entry name" value="hemeryth_dom"/>
    <property type="match status" value="1"/>
</dbReference>
<dbReference type="CDD" id="cd12107">
    <property type="entry name" value="Hemerythrin"/>
    <property type="match status" value="1"/>
</dbReference>
<dbReference type="Pfam" id="PF01814">
    <property type="entry name" value="Hemerythrin"/>
    <property type="match status" value="1"/>
</dbReference>
<evidence type="ECO:0000256" key="3">
    <source>
        <dbReference type="ARBA" id="ARBA00023004"/>
    </source>
</evidence>
<keyword evidence="6" id="KW-1185">Reference proteome</keyword>
<evidence type="ECO:0000256" key="1">
    <source>
        <dbReference type="ARBA" id="ARBA00010587"/>
    </source>
</evidence>
<dbReference type="PANTHER" id="PTHR37164:SF1">
    <property type="entry name" value="BACTERIOHEMERYTHRIN"/>
    <property type="match status" value="1"/>
</dbReference>
<dbReference type="Gene3D" id="1.20.120.50">
    <property type="entry name" value="Hemerythrin-like"/>
    <property type="match status" value="1"/>
</dbReference>
<dbReference type="RefSeq" id="WP_377315774.1">
    <property type="nucleotide sequence ID" value="NZ_JBHUIY010000014.1"/>
</dbReference>
<dbReference type="EMBL" id="JBHUIY010000014">
    <property type="protein sequence ID" value="MFD2233874.1"/>
    <property type="molecule type" value="Genomic_DNA"/>
</dbReference>
<reference evidence="6" key="1">
    <citation type="journal article" date="2019" name="Int. J. Syst. Evol. Microbiol.">
        <title>The Global Catalogue of Microorganisms (GCM) 10K type strain sequencing project: providing services to taxonomists for standard genome sequencing and annotation.</title>
        <authorList>
            <consortium name="The Broad Institute Genomics Platform"/>
            <consortium name="The Broad Institute Genome Sequencing Center for Infectious Disease"/>
            <person name="Wu L."/>
            <person name="Ma J."/>
        </authorList>
    </citation>
    <scope>NUCLEOTIDE SEQUENCE [LARGE SCALE GENOMIC DNA]</scope>
    <source>
        <strain evidence="6">KCTC 15012</strain>
    </source>
</reference>
<evidence type="ECO:0000313" key="5">
    <source>
        <dbReference type="EMBL" id="MFD2233874.1"/>
    </source>
</evidence>
<sequence length="136" mass="15455">MATRVETLPKWTPAIAVGDAGLDREHQALFDQIAAVGGLIGRGVDLPLLEALDRLVATLERHCQGEERFFSDTAYPHTAAHKVEHRVLRHLARHIRLSANLVPDPDLFRLSLRHFLQALIEHIIEIDQGYRPYLER</sequence>
<dbReference type="InterPro" id="IPR050669">
    <property type="entry name" value="Hemerythrin"/>
</dbReference>
<comment type="similarity">
    <text evidence="1">Belongs to the hemerythrin family.</text>
</comment>
<dbReference type="InterPro" id="IPR012312">
    <property type="entry name" value="Hemerythrin-like"/>
</dbReference>
<name>A0ABW5C987_9PROT</name>
<feature type="domain" description="Hemerythrin-like" evidence="4">
    <location>
        <begin position="21"/>
        <end position="134"/>
    </location>
</feature>
<dbReference type="InterPro" id="IPR012827">
    <property type="entry name" value="Hemerythrin_metal-bd"/>
</dbReference>
<dbReference type="Proteomes" id="UP001597296">
    <property type="component" value="Unassembled WGS sequence"/>
</dbReference>
<dbReference type="SUPFAM" id="SSF47188">
    <property type="entry name" value="Hemerythrin-like"/>
    <property type="match status" value="1"/>
</dbReference>